<dbReference type="EMBL" id="QXFZ01000248">
    <property type="protein sequence ID" value="KAE9124781.1"/>
    <property type="molecule type" value="Genomic_DNA"/>
</dbReference>
<dbReference type="Proteomes" id="UP000488956">
    <property type="component" value="Unassembled WGS sequence"/>
</dbReference>
<evidence type="ECO:0000313" key="19">
    <source>
        <dbReference type="Proteomes" id="UP000476176"/>
    </source>
</evidence>
<dbReference type="Proteomes" id="UP000476176">
    <property type="component" value="Unassembled WGS sequence"/>
</dbReference>
<evidence type="ECO:0000313" key="4">
    <source>
        <dbReference type="EMBL" id="KAE9122122.1"/>
    </source>
</evidence>
<evidence type="ECO:0000313" key="14">
    <source>
        <dbReference type="Proteomes" id="UP000437068"/>
    </source>
</evidence>
<evidence type="ECO:0000313" key="7">
    <source>
        <dbReference type="EMBL" id="KAE9222282.1"/>
    </source>
</evidence>
<keyword evidence="13" id="KW-1185">Reference proteome</keyword>
<evidence type="ECO:0000313" key="2">
    <source>
        <dbReference type="EMBL" id="KAE8941813.1"/>
    </source>
</evidence>
<dbReference type="EMBL" id="QXGA01000249">
    <property type="protein sequence ID" value="KAE9149237.1"/>
    <property type="molecule type" value="Genomic_DNA"/>
</dbReference>
<evidence type="ECO:0000313" key="10">
    <source>
        <dbReference type="EMBL" id="KAE9316012.1"/>
    </source>
</evidence>
<dbReference type="EMBL" id="QXGD01000019">
    <property type="protein sequence ID" value="KAE9257625.1"/>
    <property type="molecule type" value="Genomic_DNA"/>
</dbReference>
<dbReference type="Proteomes" id="UP000429523">
    <property type="component" value="Unassembled WGS sequence"/>
</dbReference>
<dbReference type="Proteomes" id="UP000433483">
    <property type="component" value="Unassembled WGS sequence"/>
</dbReference>
<sequence length="53" mass="5765">MAGVTILWALLAPRTECRLDIGPITRSENGSGCTCPSLQFCFLSASCWVRTQC</sequence>
<evidence type="ECO:0000313" key="17">
    <source>
        <dbReference type="Proteomes" id="UP000441208"/>
    </source>
</evidence>
<evidence type="ECO:0000313" key="3">
    <source>
        <dbReference type="EMBL" id="KAE9020481.1"/>
    </source>
</evidence>
<dbReference type="Proteomes" id="UP000441208">
    <property type="component" value="Unassembled WGS sequence"/>
</dbReference>
<evidence type="ECO:0000313" key="6">
    <source>
        <dbReference type="EMBL" id="KAE9149237.1"/>
    </source>
</evidence>
<evidence type="ECO:0000313" key="15">
    <source>
        <dbReference type="Proteomes" id="UP000440367"/>
    </source>
</evidence>
<proteinExistence type="predicted"/>
<evidence type="ECO:0000313" key="20">
    <source>
        <dbReference type="Proteomes" id="UP000486351"/>
    </source>
</evidence>
<comment type="caution">
    <text evidence="2">The sequence shown here is derived from an EMBL/GenBank/DDBJ whole genome shotgun (WGS) entry which is preliminary data.</text>
</comment>
<dbReference type="EMBL" id="QXFW01000210">
    <property type="protein sequence ID" value="KAE9020481.1"/>
    <property type="molecule type" value="Genomic_DNA"/>
</dbReference>
<accession>A0A6A3F955</accession>
<name>A0A6A3F955_9STRA</name>
<evidence type="ECO:0000313" key="11">
    <source>
        <dbReference type="EMBL" id="KAE9350714.1"/>
    </source>
</evidence>
<dbReference type="OrthoDB" id="10273859at2759"/>
<evidence type="ECO:0000313" key="16">
    <source>
        <dbReference type="Proteomes" id="UP000440732"/>
    </source>
</evidence>
<dbReference type="AlphaFoldDB" id="A0A6A3F955"/>
<feature type="signal peptide" evidence="1">
    <location>
        <begin position="1"/>
        <end position="17"/>
    </location>
</feature>
<evidence type="ECO:0000313" key="8">
    <source>
        <dbReference type="EMBL" id="KAE9244312.1"/>
    </source>
</evidence>
<dbReference type="EMBL" id="QXGF01000338">
    <property type="protein sequence ID" value="KAE8941813.1"/>
    <property type="molecule type" value="Genomic_DNA"/>
</dbReference>
<keyword evidence="1" id="KW-0732">Signal</keyword>
<evidence type="ECO:0000256" key="1">
    <source>
        <dbReference type="SAM" id="SignalP"/>
    </source>
</evidence>
<evidence type="ECO:0000313" key="18">
    <source>
        <dbReference type="Proteomes" id="UP000460718"/>
    </source>
</evidence>
<dbReference type="Proteomes" id="UP000486351">
    <property type="component" value="Unassembled WGS sequence"/>
</dbReference>
<evidence type="ECO:0000313" key="12">
    <source>
        <dbReference type="Proteomes" id="UP000429523"/>
    </source>
</evidence>
<evidence type="ECO:0000313" key="9">
    <source>
        <dbReference type="EMBL" id="KAE9257625.1"/>
    </source>
</evidence>
<gene>
    <name evidence="10" type="ORF">PF001_g7512</name>
    <name evidence="9" type="ORF">PF002_g850</name>
    <name evidence="8" type="ORF">PF004_g5729</name>
    <name evidence="7" type="ORF">PF005_g6760</name>
    <name evidence="6" type="ORF">PF006_g6259</name>
    <name evidence="5" type="ORF">PF007_g6588</name>
    <name evidence="11" type="ORF">PF008_g6299</name>
    <name evidence="2" type="ORF">PF009_g8404</name>
    <name evidence="4" type="ORF">PF010_g6855</name>
    <name evidence="3" type="ORF">PF011_g5397</name>
</gene>
<dbReference type="EMBL" id="QXFX01000282">
    <property type="protein sequence ID" value="KAE9122122.1"/>
    <property type="molecule type" value="Genomic_DNA"/>
</dbReference>
<dbReference type="EMBL" id="QXGB01000258">
    <property type="protein sequence ID" value="KAE9222282.1"/>
    <property type="molecule type" value="Genomic_DNA"/>
</dbReference>
<dbReference type="Proteomes" id="UP000460718">
    <property type="component" value="Unassembled WGS sequence"/>
</dbReference>
<reference evidence="12 13" key="1">
    <citation type="submission" date="2018-08" db="EMBL/GenBank/DDBJ databases">
        <title>Genomic investigation of the strawberry pathogen Phytophthora fragariae indicates pathogenicity is determined by transcriptional variation in three key races.</title>
        <authorList>
            <person name="Adams T.M."/>
            <person name="Armitage A.D."/>
            <person name="Sobczyk M.K."/>
            <person name="Bates H.J."/>
            <person name="Dunwell J.M."/>
            <person name="Nellist C.F."/>
            <person name="Harrison R.J."/>
        </authorList>
    </citation>
    <scope>NUCLEOTIDE SEQUENCE [LARGE SCALE GENOMIC DNA]</scope>
    <source>
        <strain evidence="10 14">A4</strain>
        <strain evidence="9 15">BC-1</strain>
        <strain evidence="8 19">BC-23</strain>
        <strain evidence="7 13">NOV-27</strain>
        <strain evidence="6 16">NOV-5</strain>
        <strain evidence="5 17">NOV-71</strain>
        <strain evidence="11 20">NOV-77</strain>
        <strain evidence="2 12">NOV-9</strain>
        <strain evidence="4 21">ONT-3</strain>
        <strain evidence="3 18">SCRP245</strain>
    </source>
</reference>
<evidence type="ECO:0000313" key="13">
    <source>
        <dbReference type="Proteomes" id="UP000433483"/>
    </source>
</evidence>
<dbReference type="Proteomes" id="UP000437068">
    <property type="component" value="Unassembled WGS sequence"/>
</dbReference>
<dbReference type="EMBL" id="QXGE01000323">
    <property type="protein sequence ID" value="KAE9316012.1"/>
    <property type="molecule type" value="Genomic_DNA"/>
</dbReference>
<feature type="chain" id="PRO_5036379425" evidence="1">
    <location>
        <begin position="18"/>
        <end position="53"/>
    </location>
</feature>
<evidence type="ECO:0000313" key="5">
    <source>
        <dbReference type="EMBL" id="KAE9124781.1"/>
    </source>
</evidence>
<protein>
    <submittedName>
        <fullName evidence="2">Uncharacterized protein</fullName>
    </submittedName>
</protein>
<dbReference type="EMBL" id="QXGC01000221">
    <property type="protein sequence ID" value="KAE9244312.1"/>
    <property type="molecule type" value="Genomic_DNA"/>
</dbReference>
<organism evidence="2 12">
    <name type="scientific">Phytophthora fragariae</name>
    <dbReference type="NCBI Taxonomy" id="53985"/>
    <lineage>
        <taxon>Eukaryota</taxon>
        <taxon>Sar</taxon>
        <taxon>Stramenopiles</taxon>
        <taxon>Oomycota</taxon>
        <taxon>Peronosporomycetes</taxon>
        <taxon>Peronosporales</taxon>
        <taxon>Peronosporaceae</taxon>
        <taxon>Phytophthora</taxon>
    </lineage>
</organism>
<dbReference type="Proteomes" id="UP000440732">
    <property type="component" value="Unassembled WGS sequence"/>
</dbReference>
<dbReference type="Proteomes" id="UP000440367">
    <property type="component" value="Unassembled WGS sequence"/>
</dbReference>
<dbReference type="EMBL" id="QXFY01000246">
    <property type="protein sequence ID" value="KAE9350714.1"/>
    <property type="molecule type" value="Genomic_DNA"/>
</dbReference>
<evidence type="ECO:0000313" key="21">
    <source>
        <dbReference type="Proteomes" id="UP000488956"/>
    </source>
</evidence>